<proteinExistence type="inferred from homology"/>
<dbReference type="AlphaFoldDB" id="A0A7W6F0D9"/>
<dbReference type="InterPro" id="IPR016185">
    <property type="entry name" value="PreATP-grasp_dom_sf"/>
</dbReference>
<keyword evidence="8" id="KW-0460">Magnesium</keyword>
<dbReference type="InterPro" id="IPR013815">
    <property type="entry name" value="ATP_grasp_subdomain_1"/>
</dbReference>
<evidence type="ECO:0000256" key="2">
    <source>
        <dbReference type="ARBA" id="ARBA00001946"/>
    </source>
</evidence>
<keyword evidence="5" id="KW-0479">Metal-binding</keyword>
<evidence type="ECO:0000256" key="7">
    <source>
        <dbReference type="ARBA" id="ARBA00022840"/>
    </source>
</evidence>
<keyword evidence="4 10" id="KW-0317">Glutathione biosynthesis</keyword>
<comment type="caution">
    <text evidence="12">The sequence shown here is derived from an EMBL/GenBank/DDBJ whole genome shotgun (WGS) entry which is preliminary data.</text>
</comment>
<dbReference type="PROSITE" id="PS50975">
    <property type="entry name" value="ATP_GRASP"/>
    <property type="match status" value="1"/>
</dbReference>
<comment type="similarity">
    <text evidence="10">Belongs to the prokaryotic GSH synthase family.</text>
</comment>
<gene>
    <name evidence="10" type="primary">gshB</name>
    <name evidence="12" type="ORF">GGR11_002443</name>
</gene>
<feature type="domain" description="ATP-grasp" evidence="11">
    <location>
        <begin position="125"/>
        <end position="310"/>
    </location>
</feature>
<dbReference type="GO" id="GO:0005737">
    <property type="term" value="C:cytoplasm"/>
    <property type="evidence" value="ECO:0007669"/>
    <property type="project" value="TreeGrafter"/>
</dbReference>
<dbReference type="Proteomes" id="UP000532936">
    <property type="component" value="Unassembled WGS sequence"/>
</dbReference>
<comment type="catalytic activity">
    <reaction evidence="10">
        <text>gamma-L-glutamyl-L-cysteine + glycine + ATP = glutathione + ADP + phosphate + H(+)</text>
        <dbReference type="Rhea" id="RHEA:13557"/>
        <dbReference type="ChEBI" id="CHEBI:15378"/>
        <dbReference type="ChEBI" id="CHEBI:30616"/>
        <dbReference type="ChEBI" id="CHEBI:43474"/>
        <dbReference type="ChEBI" id="CHEBI:57305"/>
        <dbReference type="ChEBI" id="CHEBI:57925"/>
        <dbReference type="ChEBI" id="CHEBI:58173"/>
        <dbReference type="ChEBI" id="CHEBI:456216"/>
        <dbReference type="EC" id="6.3.2.3"/>
    </reaction>
</comment>
<name>A0A7W6F0D9_9CAUL</name>
<dbReference type="SUPFAM" id="SSF56059">
    <property type="entry name" value="Glutathione synthetase ATP-binding domain-like"/>
    <property type="match status" value="1"/>
</dbReference>
<dbReference type="RefSeq" id="WP_183197328.1">
    <property type="nucleotide sequence ID" value="NZ_JACIDA010000002.1"/>
</dbReference>
<evidence type="ECO:0000256" key="9">
    <source>
        <dbReference type="ARBA" id="ARBA00023211"/>
    </source>
</evidence>
<evidence type="ECO:0000256" key="10">
    <source>
        <dbReference type="HAMAP-Rule" id="MF_00162"/>
    </source>
</evidence>
<dbReference type="Gene3D" id="3.40.50.20">
    <property type="match status" value="1"/>
</dbReference>
<evidence type="ECO:0000256" key="1">
    <source>
        <dbReference type="ARBA" id="ARBA00001936"/>
    </source>
</evidence>
<dbReference type="PANTHER" id="PTHR21621">
    <property type="entry name" value="RIBOSOMAL PROTEIN S6 MODIFICATION PROTEIN"/>
    <property type="match status" value="1"/>
</dbReference>
<comment type="cofactor">
    <cofactor evidence="1">
        <name>Mn(2+)</name>
        <dbReference type="ChEBI" id="CHEBI:29035"/>
    </cofactor>
</comment>
<dbReference type="Gene3D" id="3.30.1490.20">
    <property type="entry name" value="ATP-grasp fold, A domain"/>
    <property type="match status" value="1"/>
</dbReference>
<dbReference type="GO" id="GO:0004363">
    <property type="term" value="F:glutathione synthase activity"/>
    <property type="evidence" value="ECO:0007669"/>
    <property type="project" value="UniProtKB-UniRule"/>
</dbReference>
<keyword evidence="9" id="KW-0464">Manganese</keyword>
<evidence type="ECO:0000256" key="5">
    <source>
        <dbReference type="ARBA" id="ARBA00022723"/>
    </source>
</evidence>
<dbReference type="InterPro" id="IPR006284">
    <property type="entry name" value="Glut_synth_pro"/>
</dbReference>
<reference evidence="12 13" key="1">
    <citation type="submission" date="2020-08" db="EMBL/GenBank/DDBJ databases">
        <title>Genomic Encyclopedia of Type Strains, Phase IV (KMG-IV): sequencing the most valuable type-strain genomes for metagenomic binning, comparative biology and taxonomic classification.</title>
        <authorList>
            <person name="Goeker M."/>
        </authorList>
    </citation>
    <scope>NUCLEOTIDE SEQUENCE [LARGE SCALE GENOMIC DNA]</scope>
    <source>
        <strain evidence="12 13">DSM 14878</strain>
    </source>
</reference>
<dbReference type="SUPFAM" id="SSF52440">
    <property type="entry name" value="PreATP-grasp domain"/>
    <property type="match status" value="1"/>
</dbReference>
<dbReference type="InterPro" id="IPR011761">
    <property type="entry name" value="ATP-grasp"/>
</dbReference>
<keyword evidence="6 10" id="KW-0547">Nucleotide-binding</keyword>
<evidence type="ECO:0000256" key="8">
    <source>
        <dbReference type="ARBA" id="ARBA00022842"/>
    </source>
</evidence>
<dbReference type="GO" id="GO:0005524">
    <property type="term" value="F:ATP binding"/>
    <property type="evidence" value="ECO:0007669"/>
    <property type="project" value="UniProtKB-UniRule"/>
</dbReference>
<dbReference type="UniPathway" id="UPA00142">
    <property type="reaction ID" value="UER00210"/>
</dbReference>
<protein>
    <recommendedName>
        <fullName evidence="10">Glutathione synthetase</fullName>
        <ecNumber evidence="10">6.3.2.3</ecNumber>
    </recommendedName>
    <alternativeName>
        <fullName evidence="10">GSH synthetase</fullName>
        <shortName evidence="10">GSH-S</shortName>
        <shortName evidence="10">GSHase</shortName>
    </alternativeName>
    <alternativeName>
        <fullName evidence="10">Glutathione synthase</fullName>
    </alternativeName>
</protein>
<dbReference type="EMBL" id="JACIDA010000002">
    <property type="protein sequence ID" value="MBB3872890.1"/>
    <property type="molecule type" value="Genomic_DNA"/>
</dbReference>
<dbReference type="PANTHER" id="PTHR21621:SF4">
    <property type="entry name" value="GLUTATHIONE SYNTHETASE"/>
    <property type="match status" value="1"/>
</dbReference>
<evidence type="ECO:0000256" key="3">
    <source>
        <dbReference type="ARBA" id="ARBA00022598"/>
    </source>
</evidence>
<dbReference type="GO" id="GO:0046872">
    <property type="term" value="F:metal ion binding"/>
    <property type="evidence" value="ECO:0007669"/>
    <property type="project" value="UniProtKB-KW"/>
</dbReference>
<evidence type="ECO:0000313" key="13">
    <source>
        <dbReference type="Proteomes" id="UP000532936"/>
    </source>
</evidence>
<dbReference type="EC" id="6.3.2.3" evidence="10"/>
<keyword evidence="7 10" id="KW-0067">ATP-binding</keyword>
<comment type="pathway">
    <text evidence="10">Sulfur metabolism; glutathione biosynthesis; glutathione from L-cysteine and L-glutamate: step 2/2.</text>
</comment>
<dbReference type="Pfam" id="PF02955">
    <property type="entry name" value="GSH-S_ATP"/>
    <property type="match status" value="1"/>
</dbReference>
<dbReference type="Pfam" id="PF02951">
    <property type="entry name" value="GSH-S_N"/>
    <property type="match status" value="1"/>
</dbReference>
<keyword evidence="3 10" id="KW-0436">Ligase</keyword>
<dbReference type="Gene3D" id="3.30.470.20">
    <property type="entry name" value="ATP-grasp fold, B domain"/>
    <property type="match status" value="1"/>
</dbReference>
<dbReference type="HAMAP" id="MF_00162">
    <property type="entry name" value="GSH_S"/>
    <property type="match status" value="1"/>
</dbReference>
<organism evidence="12 13">
    <name type="scientific">Brevundimonas mediterranea</name>
    <dbReference type="NCBI Taxonomy" id="74329"/>
    <lineage>
        <taxon>Bacteria</taxon>
        <taxon>Pseudomonadati</taxon>
        <taxon>Pseudomonadota</taxon>
        <taxon>Alphaproteobacteria</taxon>
        <taxon>Caulobacterales</taxon>
        <taxon>Caulobacteraceae</taxon>
        <taxon>Brevundimonas</taxon>
    </lineage>
</organism>
<dbReference type="NCBIfam" id="TIGR01380">
    <property type="entry name" value="glut_syn"/>
    <property type="match status" value="1"/>
</dbReference>
<evidence type="ECO:0000256" key="6">
    <source>
        <dbReference type="ARBA" id="ARBA00022741"/>
    </source>
</evidence>
<sequence>MTLKIAIQMDPIEAVDIAGDTSFLMAETAQTRGHRLWVYDFRTLALEEGRLYCRARPITVRREVGNHVDFGDWVRLDLAEDVDVILMRQDPPFDMAYVTATYLLETVHPKTLVVNDPAQVRSAPEKLLVTAFTGLQPPTLISADPVALTAFHQKHGEVVLKPLHGNGGSGVIKLRADDPNLDALIEIHAAGSRDPLVIQKFIPAVSKGDKRILLIDGEPVGAINRVPAAGAVRSNLHVGGTAMPVELTPRDLEICAAIGPTLKERGLIFVGIDVIGDYLTEINVTSPTGAQQLKTFTGIDATALMWDVIEKKCAAQVA</sequence>
<evidence type="ECO:0000313" key="12">
    <source>
        <dbReference type="EMBL" id="MBB3872890.1"/>
    </source>
</evidence>
<dbReference type="NCBIfam" id="NF003573">
    <property type="entry name" value="PRK05246.1"/>
    <property type="match status" value="1"/>
</dbReference>
<accession>A0A7W6F0D9</accession>
<evidence type="ECO:0000259" key="11">
    <source>
        <dbReference type="PROSITE" id="PS50975"/>
    </source>
</evidence>
<dbReference type="InterPro" id="IPR004218">
    <property type="entry name" value="GSHS_ATP-bd"/>
</dbReference>
<dbReference type="InterPro" id="IPR004215">
    <property type="entry name" value="GSHS_N"/>
</dbReference>
<evidence type="ECO:0000256" key="4">
    <source>
        <dbReference type="ARBA" id="ARBA00022684"/>
    </source>
</evidence>
<comment type="cofactor">
    <cofactor evidence="2">
        <name>Mg(2+)</name>
        <dbReference type="ChEBI" id="CHEBI:18420"/>
    </cofactor>
</comment>